<protein>
    <submittedName>
        <fullName evidence="2">Uncharacterized protein</fullName>
    </submittedName>
</protein>
<keyword evidence="3" id="KW-1185">Reference proteome</keyword>
<sequence>MVTPPAPGAAIMAPHTPVAAGPKQNARHSPAATATATAASILPSLDLKKEAAAAAALFRASYTIAAAEAAARNRPEKNLATARAALWQWTPLARTRRHRRPSRPPLLLRVPCSGNLPTLTTNG</sequence>
<accession>A0A8T0NR28</accession>
<dbReference type="AlphaFoldDB" id="A0A8T0NR28"/>
<feature type="region of interest" description="Disordered" evidence="1">
    <location>
        <begin position="1"/>
        <end position="32"/>
    </location>
</feature>
<dbReference type="EMBL" id="CM029053">
    <property type="protein sequence ID" value="KAG2551288.1"/>
    <property type="molecule type" value="Genomic_DNA"/>
</dbReference>
<comment type="caution">
    <text evidence="2">The sequence shown here is derived from an EMBL/GenBank/DDBJ whole genome shotgun (WGS) entry which is preliminary data.</text>
</comment>
<evidence type="ECO:0000313" key="2">
    <source>
        <dbReference type="EMBL" id="KAG2551288.1"/>
    </source>
</evidence>
<gene>
    <name evidence="2" type="ORF">PVAP13_9KG390749</name>
</gene>
<reference evidence="2" key="1">
    <citation type="submission" date="2020-05" db="EMBL/GenBank/DDBJ databases">
        <title>WGS assembly of Panicum virgatum.</title>
        <authorList>
            <person name="Lovell J.T."/>
            <person name="Jenkins J."/>
            <person name="Shu S."/>
            <person name="Juenger T.E."/>
            <person name="Schmutz J."/>
        </authorList>
    </citation>
    <scope>NUCLEOTIDE SEQUENCE</scope>
    <source>
        <strain evidence="2">AP13</strain>
    </source>
</reference>
<evidence type="ECO:0000256" key="1">
    <source>
        <dbReference type="SAM" id="MobiDB-lite"/>
    </source>
</evidence>
<organism evidence="2 3">
    <name type="scientific">Panicum virgatum</name>
    <name type="common">Blackwell switchgrass</name>
    <dbReference type="NCBI Taxonomy" id="38727"/>
    <lineage>
        <taxon>Eukaryota</taxon>
        <taxon>Viridiplantae</taxon>
        <taxon>Streptophyta</taxon>
        <taxon>Embryophyta</taxon>
        <taxon>Tracheophyta</taxon>
        <taxon>Spermatophyta</taxon>
        <taxon>Magnoliopsida</taxon>
        <taxon>Liliopsida</taxon>
        <taxon>Poales</taxon>
        <taxon>Poaceae</taxon>
        <taxon>PACMAD clade</taxon>
        <taxon>Panicoideae</taxon>
        <taxon>Panicodae</taxon>
        <taxon>Paniceae</taxon>
        <taxon>Panicinae</taxon>
        <taxon>Panicum</taxon>
        <taxon>Panicum sect. Hiantes</taxon>
    </lineage>
</organism>
<dbReference type="Proteomes" id="UP000823388">
    <property type="component" value="Chromosome 9K"/>
</dbReference>
<name>A0A8T0NR28_PANVG</name>
<evidence type="ECO:0000313" key="3">
    <source>
        <dbReference type="Proteomes" id="UP000823388"/>
    </source>
</evidence>
<proteinExistence type="predicted"/>